<evidence type="ECO:0000256" key="4">
    <source>
        <dbReference type="ARBA" id="ARBA00022728"/>
    </source>
</evidence>
<dbReference type="InterPro" id="IPR015016">
    <property type="entry name" value="SF3b_su1"/>
</dbReference>
<dbReference type="InterPro" id="IPR038737">
    <property type="entry name" value="SF3b_su1-like"/>
</dbReference>
<reference evidence="12" key="2">
    <citation type="journal article" date="2017" name="Nat. Plants">
        <title>The Aegilops tauschii genome reveals multiple impacts of transposons.</title>
        <authorList>
            <person name="Zhao G."/>
            <person name="Zou C."/>
            <person name="Li K."/>
            <person name="Wang K."/>
            <person name="Li T."/>
            <person name="Gao L."/>
            <person name="Zhang X."/>
            <person name="Wang H."/>
            <person name="Yang Z."/>
            <person name="Liu X."/>
            <person name="Jiang W."/>
            <person name="Mao L."/>
            <person name="Kong X."/>
            <person name="Jiao Y."/>
            <person name="Jia J."/>
        </authorList>
    </citation>
    <scope>NUCLEOTIDE SEQUENCE [LARGE SCALE GENOMIC DNA]</scope>
    <source>
        <strain evidence="12">cv. AL8/78</strain>
    </source>
</reference>
<dbReference type="SUPFAM" id="SSF48371">
    <property type="entry name" value="ARM repeat"/>
    <property type="match status" value="1"/>
</dbReference>
<keyword evidence="8" id="KW-0175">Coiled coil</keyword>
<reference evidence="11" key="4">
    <citation type="submission" date="2019-03" db="UniProtKB">
        <authorList>
            <consortium name="EnsemblPlants"/>
        </authorList>
    </citation>
    <scope>IDENTIFICATION</scope>
</reference>
<evidence type="ECO:0000256" key="3">
    <source>
        <dbReference type="ARBA" id="ARBA00022664"/>
    </source>
</evidence>
<feature type="coiled-coil region" evidence="8">
    <location>
        <begin position="14"/>
        <end position="44"/>
    </location>
</feature>
<proteinExistence type="inferred from homology"/>
<evidence type="ECO:0000256" key="2">
    <source>
        <dbReference type="ARBA" id="ARBA00005754"/>
    </source>
</evidence>
<evidence type="ECO:0000256" key="8">
    <source>
        <dbReference type="SAM" id="Coils"/>
    </source>
</evidence>
<feature type="compositionally biased region" description="Basic and acidic residues" evidence="9">
    <location>
        <begin position="177"/>
        <end position="202"/>
    </location>
</feature>
<sequence length="1364" mass="150626">SRLIPIAAPRETLARDAAAAMDGIDAELARAQEERQRLEEALAAGAPMAVSSVTFDKDLYGGGGGFAGYDTSIPASEDDDDAPEDAPNPAARRLASYTGHAVAAAADIPRSADGGDDDGAPANKPRRIIDREDDYRRRRLDRGLSPERHDAFAAGEATPAPSVRTYGDAMREASVLQEKERTLREIAKKKKEEEERAKEKKAAPQPPSAALTKRRNRWDQSQEGDAAAAAGAEKKAKTDSDWDAPDATPGIGRWDATPGRAGDATPSVRRNRWDETPTPGRMADGDATPAAGGITPGAGATPSGAWDATPKLLPGGLATPTPKKQRSRWDETPVSMGNATPSGTAATPFGAENLATPTPGHLAAVQMTPEYYHLLRMERDIEERNRPLTDEELDAMFPPQGYKILEPPASYQPICTPARKLLATPTPLSTPLYAIPEENRGQQFDVPKDLGPGLPLMKPEDIQFFGKLLNEDDEEQLTPEEQKERKIMKLLLKVKNGTPPQRKTSLRQLTDKAREFGAGPLFNGILPLLMQPTLEDQERHLLVKVIDRVLYKLDELVRPFVHKILVVIEPLLIDEDYYARAEGREIISNLSKAAGLATMIAAMRPDIDNIDEYVRNTTARAFSVVASALGIPALLPFLKAVCQSKKSWQARHTGIKIVQQIAILMGCAVLPHLKNLVEIMEHGLTDENQKVRTITALSLAALAEAAAPYGIESFDSVLRPLWKGTRCHSGKVLAAFLKAIGFIIPLMDAEYASFYTKGVMPVLIREFKSPDEEMKKIVLKVVKQCVSTEGVQADYIRSQCVISTQCLDPDCIRSHRVLSAFFKHFWVRRMALDRRNYKQLVETTVEMANKVGVTDIVGKIVEDLKDESEPYRRMVMETIEKVVANLGTSDIDPRLEELLIDGILYAFQEQTSDDANVMLNGFGAVVNALGQRVKPYLPQICGTIKWRLNNKSAKVRQQAADLISRIAIVMKQCQEEQLMGHLGVVLYEYLGEEYPEVLGSILGALKAIVNVIGMTKMTPPIKDLLPRLTPILKNRHEKVQENCIDLVGRIADRGAEFVPAREWMRICFELLEMLKAHKKGIRRATVNTFGYIAKAIGPQDVLATLLNNLKVQERQNRVCTTVAIAIVAETCSPFTVLPALMNEYRVPELNVQNGVLKSLSFLFEYIGEMGKDYIYAVAPLLEDALMDRDLVHRQTAASAIKHMALGVAGLGCEDALVHLLNYVWPNIFETSPHLINAVMEAIEGMRVALGAAVVLNYCLQGLFHPARKVREVYWKIYNSLYIGAQDALVASYPSLGDLGNNDIFSRPEGVLVQVCRRVLSGFGTGHCKGRVVCLLRRSVTFHNPTLKAEENHRSYMYDVLVWLR</sequence>
<dbReference type="GO" id="GO:0003729">
    <property type="term" value="F:mRNA binding"/>
    <property type="evidence" value="ECO:0007669"/>
    <property type="project" value="InterPro"/>
</dbReference>
<feature type="compositionally biased region" description="Low complexity" evidence="9">
    <location>
        <begin position="285"/>
        <end position="305"/>
    </location>
</feature>
<organism evidence="11 12">
    <name type="scientific">Aegilops tauschii subsp. strangulata</name>
    <name type="common">Goatgrass</name>
    <dbReference type="NCBI Taxonomy" id="200361"/>
    <lineage>
        <taxon>Eukaryota</taxon>
        <taxon>Viridiplantae</taxon>
        <taxon>Streptophyta</taxon>
        <taxon>Embryophyta</taxon>
        <taxon>Tracheophyta</taxon>
        <taxon>Spermatophyta</taxon>
        <taxon>Magnoliopsida</taxon>
        <taxon>Liliopsida</taxon>
        <taxon>Poales</taxon>
        <taxon>Poaceae</taxon>
        <taxon>BOP clade</taxon>
        <taxon>Pooideae</taxon>
        <taxon>Triticodae</taxon>
        <taxon>Triticeae</taxon>
        <taxon>Triticinae</taxon>
        <taxon>Aegilops</taxon>
    </lineage>
</organism>
<protein>
    <recommendedName>
        <fullName evidence="10">TOG domain-containing protein</fullName>
    </recommendedName>
</protein>
<feature type="domain" description="TOG" evidence="10">
    <location>
        <begin position="890"/>
        <end position="1124"/>
    </location>
</feature>
<reference evidence="11" key="5">
    <citation type="journal article" date="2021" name="G3 (Bethesda)">
        <title>Aegilops tauschii genome assembly Aet v5.0 features greater sequence contiguity and improved annotation.</title>
        <authorList>
            <person name="Wang L."/>
            <person name="Zhu T."/>
            <person name="Rodriguez J.C."/>
            <person name="Deal K.R."/>
            <person name="Dubcovsky J."/>
            <person name="McGuire P.E."/>
            <person name="Lux T."/>
            <person name="Spannagl M."/>
            <person name="Mayer K.F.X."/>
            <person name="Baldrich P."/>
            <person name="Meyers B.C."/>
            <person name="Huo N."/>
            <person name="Gu Y.Q."/>
            <person name="Zhou H."/>
            <person name="Devos K.M."/>
            <person name="Bennetzen J.L."/>
            <person name="Unver T."/>
            <person name="Budak H."/>
            <person name="Gulick P.J."/>
            <person name="Galiba G."/>
            <person name="Kalapos B."/>
            <person name="Nelson D.R."/>
            <person name="Li P."/>
            <person name="You F.M."/>
            <person name="Luo M.C."/>
            <person name="Dvorak J."/>
        </authorList>
    </citation>
    <scope>NUCLEOTIDE SEQUENCE [LARGE SCALE GENOMIC DNA]</scope>
    <source>
        <strain evidence="11">cv. AL8/78</strain>
    </source>
</reference>
<name>A0A453JIH9_AEGTS</name>
<dbReference type="InterPro" id="IPR016024">
    <property type="entry name" value="ARM-type_fold"/>
</dbReference>
<dbReference type="GO" id="GO:0000245">
    <property type="term" value="P:spliceosomal complex assembly"/>
    <property type="evidence" value="ECO:0007669"/>
    <property type="project" value="InterPro"/>
</dbReference>
<comment type="subcellular location">
    <subcellularLocation>
        <location evidence="1">Nucleus</location>
    </subcellularLocation>
</comment>
<comment type="similarity">
    <text evidence="2">Belongs to the SF3B1 family.</text>
</comment>
<keyword evidence="3" id="KW-0507">mRNA processing</keyword>
<dbReference type="GO" id="GO:0005681">
    <property type="term" value="C:spliceosomal complex"/>
    <property type="evidence" value="ECO:0007669"/>
    <property type="project" value="UniProtKB-KW"/>
</dbReference>
<evidence type="ECO:0000256" key="9">
    <source>
        <dbReference type="SAM" id="MobiDB-lite"/>
    </source>
</evidence>
<feature type="region of interest" description="Disordered" evidence="9">
    <location>
        <begin position="66"/>
        <end position="334"/>
    </location>
</feature>
<evidence type="ECO:0000256" key="6">
    <source>
        <dbReference type="ARBA" id="ARBA00023187"/>
    </source>
</evidence>
<reference evidence="11" key="3">
    <citation type="journal article" date="2017" name="Nature">
        <title>Genome sequence of the progenitor of the wheat D genome Aegilops tauschii.</title>
        <authorList>
            <person name="Luo M.C."/>
            <person name="Gu Y.Q."/>
            <person name="Puiu D."/>
            <person name="Wang H."/>
            <person name="Twardziok S.O."/>
            <person name="Deal K.R."/>
            <person name="Huo N."/>
            <person name="Zhu T."/>
            <person name="Wang L."/>
            <person name="Wang Y."/>
            <person name="McGuire P.E."/>
            <person name="Liu S."/>
            <person name="Long H."/>
            <person name="Ramasamy R.K."/>
            <person name="Rodriguez J.C."/>
            <person name="Van S.L."/>
            <person name="Yuan L."/>
            <person name="Wang Z."/>
            <person name="Xia Z."/>
            <person name="Xiao L."/>
            <person name="Anderson O.D."/>
            <person name="Ouyang S."/>
            <person name="Liang Y."/>
            <person name="Zimin A.V."/>
            <person name="Pertea G."/>
            <person name="Qi P."/>
            <person name="Bennetzen J.L."/>
            <person name="Dai X."/>
            <person name="Dawson M.W."/>
            <person name="Muller H.G."/>
            <person name="Kugler K."/>
            <person name="Rivarola-Duarte L."/>
            <person name="Spannagl M."/>
            <person name="Mayer K.F.X."/>
            <person name="Lu F.H."/>
            <person name="Bevan M.W."/>
            <person name="Leroy P."/>
            <person name="Li P."/>
            <person name="You F.M."/>
            <person name="Sun Q."/>
            <person name="Liu Z."/>
            <person name="Lyons E."/>
            <person name="Wicker T."/>
            <person name="Salzberg S.L."/>
            <person name="Devos K.M."/>
            <person name="Dvorak J."/>
        </authorList>
    </citation>
    <scope>NUCLEOTIDE SEQUENCE [LARGE SCALE GENOMIC DNA]</scope>
    <source>
        <strain evidence="11">cv. AL8/78</strain>
    </source>
</reference>
<keyword evidence="5" id="KW-0677">Repeat</keyword>
<feature type="compositionally biased region" description="Basic and acidic residues" evidence="9">
    <location>
        <begin position="127"/>
        <end position="151"/>
    </location>
</feature>
<dbReference type="Proteomes" id="UP000015105">
    <property type="component" value="Chromosome 5D"/>
</dbReference>
<dbReference type="EnsemblPlants" id="AET5Gv20062300.6">
    <property type="protein sequence ID" value="AET5Gv20062300.6"/>
    <property type="gene ID" value="AET5Gv20062300"/>
</dbReference>
<dbReference type="FunFam" id="1.25.10.10:FF:000073">
    <property type="entry name" value="Splicing factor 3b, subunit 1"/>
    <property type="match status" value="1"/>
</dbReference>
<dbReference type="Gene3D" id="1.25.10.10">
    <property type="entry name" value="Leucine-rich Repeat Variant"/>
    <property type="match status" value="3"/>
</dbReference>
<evidence type="ECO:0000256" key="7">
    <source>
        <dbReference type="ARBA" id="ARBA00023242"/>
    </source>
</evidence>
<dbReference type="Pfam" id="PF08920">
    <property type="entry name" value="SF3b1"/>
    <property type="match status" value="1"/>
</dbReference>
<keyword evidence="4" id="KW-0747">Spliceosome</keyword>
<keyword evidence="6" id="KW-0508">mRNA splicing</keyword>
<evidence type="ECO:0000313" key="12">
    <source>
        <dbReference type="Proteomes" id="UP000015105"/>
    </source>
</evidence>
<evidence type="ECO:0000259" key="10">
    <source>
        <dbReference type="SMART" id="SM01349"/>
    </source>
</evidence>
<dbReference type="FunFam" id="1.25.10.10:FF:000066">
    <property type="entry name" value="Splicing factor 3B subunit 1"/>
    <property type="match status" value="1"/>
</dbReference>
<evidence type="ECO:0000313" key="11">
    <source>
        <dbReference type="EnsemblPlants" id="AET5Gv20062300.6"/>
    </source>
</evidence>
<keyword evidence="12" id="KW-1185">Reference proteome</keyword>
<dbReference type="STRING" id="200361.A0A453JIH9"/>
<evidence type="ECO:0000256" key="1">
    <source>
        <dbReference type="ARBA" id="ARBA00004123"/>
    </source>
</evidence>
<dbReference type="InterPro" id="IPR011989">
    <property type="entry name" value="ARM-like"/>
</dbReference>
<dbReference type="Gramene" id="AET5Gv20062300.6">
    <property type="protein sequence ID" value="AET5Gv20062300.6"/>
    <property type="gene ID" value="AET5Gv20062300"/>
</dbReference>
<dbReference type="Pfam" id="PF22646">
    <property type="entry name" value="PPP2R1A-like_HEAT"/>
    <property type="match status" value="1"/>
</dbReference>
<keyword evidence="7" id="KW-0539">Nucleus</keyword>
<dbReference type="FunFam" id="1.25.10.10:FF:000069">
    <property type="entry name" value="Splicing factor 3B subunit 1"/>
    <property type="match status" value="1"/>
</dbReference>
<evidence type="ECO:0000256" key="5">
    <source>
        <dbReference type="ARBA" id="ARBA00022737"/>
    </source>
</evidence>
<dbReference type="InterPro" id="IPR054573">
    <property type="entry name" value="PP2A/SF3B1-like_HEAT"/>
</dbReference>
<accession>A0A453JIH9</accession>
<dbReference type="SMART" id="SM01349">
    <property type="entry name" value="TOG"/>
    <property type="match status" value="1"/>
</dbReference>
<dbReference type="PANTHER" id="PTHR12097">
    <property type="entry name" value="SPLICING FACTOR 3B, SUBUNIT 1-RELATED"/>
    <property type="match status" value="1"/>
</dbReference>
<reference evidence="12" key="1">
    <citation type="journal article" date="2014" name="Science">
        <title>Ancient hybridizations among the ancestral genomes of bread wheat.</title>
        <authorList>
            <consortium name="International Wheat Genome Sequencing Consortium,"/>
            <person name="Marcussen T."/>
            <person name="Sandve S.R."/>
            <person name="Heier L."/>
            <person name="Spannagl M."/>
            <person name="Pfeifer M."/>
            <person name="Jakobsen K.S."/>
            <person name="Wulff B.B."/>
            <person name="Steuernagel B."/>
            <person name="Mayer K.F."/>
            <person name="Olsen O.A."/>
        </authorList>
    </citation>
    <scope>NUCLEOTIDE SEQUENCE [LARGE SCALE GENOMIC DNA]</scope>
    <source>
        <strain evidence="12">cv. AL8/78</strain>
    </source>
</reference>
<dbReference type="InterPro" id="IPR034085">
    <property type="entry name" value="TOG"/>
</dbReference>